<feature type="compositionally biased region" description="Pro residues" evidence="5">
    <location>
        <begin position="621"/>
        <end position="630"/>
    </location>
</feature>
<keyword evidence="7" id="KW-1185">Reference proteome</keyword>
<evidence type="ECO:0000256" key="5">
    <source>
        <dbReference type="SAM" id="MobiDB-lite"/>
    </source>
</evidence>
<feature type="region of interest" description="Disordered" evidence="5">
    <location>
        <begin position="616"/>
        <end position="635"/>
    </location>
</feature>
<evidence type="ECO:0000256" key="2">
    <source>
        <dbReference type="ARBA" id="ARBA00022786"/>
    </source>
</evidence>
<dbReference type="InterPro" id="IPR015943">
    <property type="entry name" value="WD40/YVTN_repeat-like_dom_sf"/>
</dbReference>
<dbReference type="InterPro" id="IPR036322">
    <property type="entry name" value="WD40_repeat_dom_sf"/>
</dbReference>
<comment type="caution">
    <text evidence="6">The sequence shown here is derived from an EMBL/GenBank/DDBJ whole genome shotgun (WGS) entry which is preliminary data.</text>
</comment>
<dbReference type="PROSITE" id="PS50082">
    <property type="entry name" value="WD_REPEATS_2"/>
    <property type="match status" value="3"/>
</dbReference>
<sequence>MAGRQRFRSQRGFVNQLLARQLNGRTVLSKPYLEDFSNDAAFGGGTIKINPGGMPSPPFTVRYNMVSSFNQGKWIAIGDEEGQVSIVDGTAELPQELAPSMPGVQRATAQWVAHHNAIFDLAWFQDDERMLTGSGDQCVHLWDTASARGVGQFRGHNGSVKSVCPHATNRNVFASGARDGAMMVWDVRCPAIMCNRSHTAYQAPVLAVQDAHKDVGALKGAKGRRRKYGPFETKHTVTSVVFLHSDYLLATAGDRDDVVKFWDMRRIMEPSLHLTLPKHLPSSDFLLPTEASECVARTPSQNLGKRQHGVTCLALSRQGTRLLVSCNSATHHMYDAQRPDAQPLASFSGHRNGSFYIRACFSPDGHHILSGSSDEKAHIWAVDEPHRPPVVLDGADGEVTGVAWCATDAGQIVTCHDHAAVKVWALDRNRIKEPPAQRQQAVIGGASIADAAATVAIRAAPAIPITLDDDIVMEEAAAEELLEEAGAGPVHPWAARVRAAAGGRAPLGELRGGFWEASQQSRERGETDPIDFSLLQDMENSRGLGDLSQHFEATQQGPLQERGPPPPRFEDPRASQGNNEGADGNLITNAAGGRAPAQTPPERLLRNASALCRERLSAPASPGPQPPPVAESPRSDAAVMIGREGVPKGMSLMPPDEATMASALSVWKGQKKPLCDFLLSEYRNQPVARAVEGGTPPHRRAGPFPEDGFTDESPAPVAPPQPLTPHPQKAMQEELAQAAKRKAGNASARKQRSILDFFKTPPSEQGPKRRKENTDNRLEEACKQ</sequence>
<dbReference type="Pfam" id="PF00400">
    <property type="entry name" value="WD40"/>
    <property type="match status" value="4"/>
</dbReference>
<feature type="compositionally biased region" description="Basic and acidic residues" evidence="5">
    <location>
        <begin position="772"/>
        <end position="784"/>
    </location>
</feature>
<feature type="repeat" description="WD" evidence="4">
    <location>
        <begin position="361"/>
        <end position="380"/>
    </location>
</feature>
<dbReference type="PANTHER" id="PTHR22852">
    <property type="entry name" value="LETHAL 2 DENTICLELESS PROTEIN RETINOIC ACID-REGULATED NUCLEAR MATRIX-ASSOCIATED PROTEIN"/>
    <property type="match status" value="1"/>
</dbReference>
<organism evidence="6 7">
    <name type="scientific">Coccomyxa subellipsoidea</name>
    <dbReference type="NCBI Taxonomy" id="248742"/>
    <lineage>
        <taxon>Eukaryota</taxon>
        <taxon>Viridiplantae</taxon>
        <taxon>Chlorophyta</taxon>
        <taxon>core chlorophytes</taxon>
        <taxon>Trebouxiophyceae</taxon>
        <taxon>Trebouxiophyceae incertae sedis</taxon>
        <taxon>Coccomyxaceae</taxon>
        <taxon>Coccomyxa</taxon>
    </lineage>
</organism>
<gene>
    <name evidence="6" type="ORF">WJX75_009187</name>
</gene>
<proteinExistence type="inferred from homology"/>
<name>A0ABR2YT35_9CHLO</name>
<feature type="repeat" description="WD" evidence="4">
    <location>
        <begin position="153"/>
        <end position="188"/>
    </location>
</feature>
<evidence type="ECO:0000313" key="7">
    <source>
        <dbReference type="Proteomes" id="UP001491310"/>
    </source>
</evidence>
<dbReference type="InterPro" id="IPR051865">
    <property type="entry name" value="WD-repeat_CDT2_adapter"/>
</dbReference>
<dbReference type="SMART" id="SM00320">
    <property type="entry name" value="WD40"/>
    <property type="match status" value="6"/>
</dbReference>
<dbReference type="InterPro" id="IPR001680">
    <property type="entry name" value="WD40_rpt"/>
</dbReference>
<feature type="region of interest" description="Disordered" evidence="5">
    <location>
        <begin position="555"/>
        <end position="600"/>
    </location>
</feature>
<keyword evidence="4" id="KW-0853">WD repeat</keyword>
<evidence type="ECO:0000256" key="3">
    <source>
        <dbReference type="ARBA" id="ARBA00038344"/>
    </source>
</evidence>
<dbReference type="PANTHER" id="PTHR22852:SF0">
    <property type="entry name" value="DENTICLELESS PROTEIN HOMOLOG"/>
    <property type="match status" value="1"/>
</dbReference>
<comment type="pathway">
    <text evidence="1">Protein modification; protein ubiquitination.</text>
</comment>
<feature type="region of interest" description="Disordered" evidence="5">
    <location>
        <begin position="689"/>
        <end position="784"/>
    </location>
</feature>
<accession>A0ABR2YT35</accession>
<feature type="compositionally biased region" description="Pro residues" evidence="5">
    <location>
        <begin position="716"/>
        <end position="725"/>
    </location>
</feature>
<dbReference type="EMBL" id="JALJOT010000006">
    <property type="protein sequence ID" value="KAK9909895.1"/>
    <property type="molecule type" value="Genomic_DNA"/>
</dbReference>
<comment type="similarity">
    <text evidence="3">Belongs to the WD repeat cdt2 family.</text>
</comment>
<protein>
    <recommendedName>
        <fullName evidence="8">WD40 repeat-like protein</fullName>
    </recommendedName>
</protein>
<feature type="repeat" description="WD" evidence="4">
    <location>
        <begin position="111"/>
        <end position="152"/>
    </location>
</feature>
<reference evidence="6 7" key="1">
    <citation type="journal article" date="2024" name="Nat. Commun.">
        <title>Phylogenomics reveals the evolutionary origins of lichenization in chlorophyte algae.</title>
        <authorList>
            <person name="Puginier C."/>
            <person name="Libourel C."/>
            <person name="Otte J."/>
            <person name="Skaloud P."/>
            <person name="Haon M."/>
            <person name="Grisel S."/>
            <person name="Petersen M."/>
            <person name="Berrin J.G."/>
            <person name="Delaux P.M."/>
            <person name="Dal Grande F."/>
            <person name="Keller J."/>
        </authorList>
    </citation>
    <scope>NUCLEOTIDE SEQUENCE [LARGE SCALE GENOMIC DNA]</scope>
    <source>
        <strain evidence="6 7">SAG 216-7</strain>
    </source>
</reference>
<dbReference type="Gene3D" id="2.130.10.10">
    <property type="entry name" value="YVTN repeat-like/Quinoprotein amine dehydrogenase"/>
    <property type="match status" value="2"/>
</dbReference>
<evidence type="ECO:0000256" key="4">
    <source>
        <dbReference type="PROSITE-ProRule" id="PRU00221"/>
    </source>
</evidence>
<keyword evidence="2" id="KW-0833">Ubl conjugation pathway</keyword>
<evidence type="ECO:0008006" key="8">
    <source>
        <dbReference type="Google" id="ProtNLM"/>
    </source>
</evidence>
<dbReference type="PROSITE" id="PS50294">
    <property type="entry name" value="WD_REPEATS_REGION"/>
    <property type="match status" value="2"/>
</dbReference>
<dbReference type="SUPFAM" id="SSF50978">
    <property type="entry name" value="WD40 repeat-like"/>
    <property type="match status" value="1"/>
</dbReference>
<evidence type="ECO:0000313" key="6">
    <source>
        <dbReference type="EMBL" id="KAK9909895.1"/>
    </source>
</evidence>
<dbReference type="Proteomes" id="UP001491310">
    <property type="component" value="Unassembled WGS sequence"/>
</dbReference>
<evidence type="ECO:0000256" key="1">
    <source>
        <dbReference type="ARBA" id="ARBA00004906"/>
    </source>
</evidence>